<name>A0A285RHT8_9RHOB</name>
<dbReference type="RefSeq" id="WP_097068264.1">
    <property type="nucleotide sequence ID" value="NZ_OBMT01000001.1"/>
</dbReference>
<accession>A0A285RHT8</accession>
<dbReference type="Proteomes" id="UP000219111">
    <property type="component" value="Unassembled WGS sequence"/>
</dbReference>
<protein>
    <submittedName>
        <fullName evidence="1">Uncharacterized protein</fullName>
    </submittedName>
</protein>
<dbReference type="OrthoDB" id="8364077at2"/>
<gene>
    <name evidence="1" type="ORF">SAMN05877831_101223</name>
</gene>
<dbReference type="AlphaFoldDB" id="A0A285RHT8"/>
<proteinExistence type="predicted"/>
<organism evidence="1 2">
    <name type="scientific">Rhodobacter maris</name>
    <dbReference type="NCBI Taxonomy" id="446682"/>
    <lineage>
        <taxon>Bacteria</taxon>
        <taxon>Pseudomonadati</taxon>
        <taxon>Pseudomonadota</taxon>
        <taxon>Alphaproteobacteria</taxon>
        <taxon>Rhodobacterales</taxon>
        <taxon>Rhodobacter group</taxon>
        <taxon>Rhodobacter</taxon>
    </lineage>
</organism>
<reference evidence="2" key="1">
    <citation type="submission" date="2017-08" db="EMBL/GenBank/DDBJ databases">
        <authorList>
            <person name="Varghese N."/>
            <person name="Submissions S."/>
        </authorList>
    </citation>
    <scope>NUCLEOTIDE SEQUENCE [LARGE SCALE GENOMIC DNA]</scope>
    <source>
        <strain evidence="2">JA276</strain>
    </source>
</reference>
<dbReference type="EMBL" id="OBMT01000001">
    <property type="protein sequence ID" value="SOB93676.1"/>
    <property type="molecule type" value="Genomic_DNA"/>
</dbReference>
<evidence type="ECO:0000313" key="2">
    <source>
        <dbReference type="Proteomes" id="UP000219111"/>
    </source>
</evidence>
<keyword evidence="2" id="KW-1185">Reference proteome</keyword>
<evidence type="ECO:0000313" key="1">
    <source>
        <dbReference type="EMBL" id="SOB93676.1"/>
    </source>
</evidence>
<sequence>MADGAFPLAPAAGPHRLVEARPCKLCNGPCAPGLAFLRQLAQALETAKGLGTLSEEFEISGQAQLRCGDRLCPMLWQAGHDFCRLQGDAPGDTAVLLETRALVLN</sequence>